<evidence type="ECO:0000313" key="2">
    <source>
        <dbReference type="EMBL" id="CAG8724973.1"/>
    </source>
</evidence>
<evidence type="ECO:0000256" key="1">
    <source>
        <dbReference type="SAM" id="MobiDB-lite"/>
    </source>
</evidence>
<keyword evidence="3" id="KW-1185">Reference proteome</keyword>
<evidence type="ECO:0000313" key="3">
    <source>
        <dbReference type="Proteomes" id="UP000789375"/>
    </source>
</evidence>
<feature type="non-terminal residue" evidence="2">
    <location>
        <position position="70"/>
    </location>
</feature>
<dbReference type="EMBL" id="CAJVPP010014712">
    <property type="protein sequence ID" value="CAG8724973.1"/>
    <property type="molecule type" value="Genomic_DNA"/>
</dbReference>
<comment type="caution">
    <text evidence="2">The sequence shown here is derived from an EMBL/GenBank/DDBJ whole genome shotgun (WGS) entry which is preliminary data.</text>
</comment>
<sequence length="70" mass="7993">MTLGLEELSLDFNNNLGLSNINTSRDILVLEDIIDFTLPLFDNTNNELHNEPKTQDIVDSPNLDYDSERL</sequence>
<accession>A0A9N9I9M3</accession>
<reference evidence="2" key="1">
    <citation type="submission" date="2021-06" db="EMBL/GenBank/DDBJ databases">
        <authorList>
            <person name="Kallberg Y."/>
            <person name="Tangrot J."/>
            <person name="Rosling A."/>
        </authorList>
    </citation>
    <scope>NUCLEOTIDE SEQUENCE</scope>
    <source>
        <strain evidence="2">87-6 pot B 2015</strain>
    </source>
</reference>
<organism evidence="2 3">
    <name type="scientific">Funneliformis mosseae</name>
    <name type="common">Endomycorrhizal fungus</name>
    <name type="synonym">Glomus mosseae</name>
    <dbReference type="NCBI Taxonomy" id="27381"/>
    <lineage>
        <taxon>Eukaryota</taxon>
        <taxon>Fungi</taxon>
        <taxon>Fungi incertae sedis</taxon>
        <taxon>Mucoromycota</taxon>
        <taxon>Glomeromycotina</taxon>
        <taxon>Glomeromycetes</taxon>
        <taxon>Glomerales</taxon>
        <taxon>Glomeraceae</taxon>
        <taxon>Funneliformis</taxon>
    </lineage>
</organism>
<feature type="region of interest" description="Disordered" evidence="1">
    <location>
        <begin position="47"/>
        <end position="70"/>
    </location>
</feature>
<name>A0A9N9I9M3_FUNMO</name>
<protein>
    <submittedName>
        <fullName evidence="2">2724_t:CDS:1</fullName>
    </submittedName>
</protein>
<dbReference type="AlphaFoldDB" id="A0A9N9I9M3"/>
<dbReference type="Proteomes" id="UP000789375">
    <property type="component" value="Unassembled WGS sequence"/>
</dbReference>
<gene>
    <name evidence="2" type="ORF">FMOSSE_LOCUS15267</name>
</gene>
<proteinExistence type="predicted"/>